<sequence length="40" mass="4306">MKTILACGHGSTIPHARTVFFPIAGVEARSPRTGLNDRAR</sequence>
<gene>
    <name evidence="1" type="ORF">AKJ09_05043</name>
</gene>
<reference evidence="1 2" key="1">
    <citation type="submission" date="2015-08" db="EMBL/GenBank/DDBJ databases">
        <authorList>
            <person name="Babu N.S."/>
            <person name="Beckwith C.J."/>
            <person name="Beseler K.G."/>
            <person name="Brison A."/>
            <person name="Carone J.V."/>
            <person name="Caskin T.P."/>
            <person name="Diamond M."/>
            <person name="Durham M.E."/>
            <person name="Foxe J.M."/>
            <person name="Go M."/>
            <person name="Henderson B.A."/>
            <person name="Jones I.B."/>
            <person name="McGettigan J.A."/>
            <person name="Micheletti S.J."/>
            <person name="Nasrallah M.E."/>
            <person name="Ortiz D."/>
            <person name="Piller C.R."/>
            <person name="Privatt S.R."/>
            <person name="Schneider S.L."/>
            <person name="Sharp S."/>
            <person name="Smith T.C."/>
            <person name="Stanton J.D."/>
            <person name="Ullery H.E."/>
            <person name="Wilson R.J."/>
            <person name="Serrano M.G."/>
            <person name="Buck G."/>
            <person name="Lee V."/>
            <person name="Wang Y."/>
            <person name="Carvalho R."/>
            <person name="Voegtly L."/>
            <person name="Shi R."/>
            <person name="Duckworth R."/>
            <person name="Johnson A."/>
            <person name="Loviza R."/>
            <person name="Walstead R."/>
            <person name="Shah Z."/>
            <person name="Kiflezghi M."/>
            <person name="Wade K."/>
            <person name="Ball S.L."/>
            <person name="Bradley K.W."/>
            <person name="Asai D.J."/>
            <person name="Bowman C.A."/>
            <person name="Russell D.A."/>
            <person name="Pope W.H."/>
            <person name="Jacobs-Sera D."/>
            <person name="Hendrix R.W."/>
            <person name="Hatfull G.F."/>
        </authorList>
    </citation>
    <scope>NUCLEOTIDE SEQUENCE [LARGE SCALE GENOMIC DNA]</scope>
    <source>
        <strain evidence="1 2">DSM 27648</strain>
    </source>
</reference>
<evidence type="ECO:0000313" key="2">
    <source>
        <dbReference type="Proteomes" id="UP000064967"/>
    </source>
</evidence>
<dbReference type="Proteomes" id="UP000064967">
    <property type="component" value="Chromosome"/>
</dbReference>
<proteinExistence type="predicted"/>
<organism evidence="1 2">
    <name type="scientific">Labilithrix luteola</name>
    <dbReference type="NCBI Taxonomy" id="1391654"/>
    <lineage>
        <taxon>Bacteria</taxon>
        <taxon>Pseudomonadati</taxon>
        <taxon>Myxococcota</taxon>
        <taxon>Polyangia</taxon>
        <taxon>Polyangiales</taxon>
        <taxon>Labilitrichaceae</taxon>
        <taxon>Labilithrix</taxon>
    </lineage>
</organism>
<name>A0A0K1PYZ3_9BACT</name>
<protein>
    <submittedName>
        <fullName evidence="1">Uncharacterized protein</fullName>
    </submittedName>
</protein>
<evidence type="ECO:0000313" key="1">
    <source>
        <dbReference type="EMBL" id="AKU98379.1"/>
    </source>
</evidence>
<keyword evidence="2" id="KW-1185">Reference proteome</keyword>
<dbReference type="KEGG" id="llu:AKJ09_05043"/>
<accession>A0A0K1PYZ3</accession>
<dbReference type="AlphaFoldDB" id="A0A0K1PYZ3"/>
<dbReference type="EMBL" id="CP012333">
    <property type="protein sequence ID" value="AKU98379.1"/>
    <property type="molecule type" value="Genomic_DNA"/>
</dbReference>